<evidence type="ECO:0000256" key="7">
    <source>
        <dbReference type="ARBA" id="ARBA00023125"/>
    </source>
</evidence>
<keyword evidence="6" id="KW-0799">Topoisomerase</keyword>
<keyword evidence="7" id="KW-0238">DNA-binding</keyword>
<gene>
    <name evidence="10" type="ORF">THSYN_29870</name>
</gene>
<dbReference type="InterPro" id="IPR013759">
    <property type="entry name" value="Topo_IIA_B_C"/>
</dbReference>
<geneLocation type="plasmid" evidence="11">
    <name>pts417</name>
</geneLocation>
<dbReference type="PANTHER" id="PTHR45866">
    <property type="entry name" value="DNA GYRASE/TOPOISOMERASE SUBUNIT B"/>
    <property type="match status" value="1"/>
</dbReference>
<keyword evidence="10" id="KW-0614">Plasmid</keyword>
<comment type="catalytic activity">
    <reaction evidence="1">
        <text>ATP-dependent breakage, passage and rejoining of double-stranded DNA.</text>
        <dbReference type="EC" id="5.6.2.2"/>
    </reaction>
</comment>
<dbReference type="GO" id="GO:0006265">
    <property type="term" value="P:DNA topological change"/>
    <property type="evidence" value="ECO:0007669"/>
    <property type="project" value="InterPro"/>
</dbReference>
<dbReference type="SUPFAM" id="SSF56719">
    <property type="entry name" value="Type II DNA topoisomerase"/>
    <property type="match status" value="1"/>
</dbReference>
<dbReference type="EMBL" id="CP020371">
    <property type="protein sequence ID" value="AUB85133.1"/>
    <property type="molecule type" value="Genomic_DNA"/>
</dbReference>
<dbReference type="RefSeq" id="WP_100922781.1">
    <property type="nucleotide sequence ID" value="NZ_CP020371.1"/>
</dbReference>
<evidence type="ECO:0000256" key="3">
    <source>
        <dbReference type="ARBA" id="ARBA00012895"/>
    </source>
</evidence>
<dbReference type="Proteomes" id="UP000232638">
    <property type="component" value="Plasmid pTs417"/>
</dbReference>
<dbReference type="InterPro" id="IPR018522">
    <property type="entry name" value="TopoIIA_CS"/>
</dbReference>
<evidence type="ECO:0000256" key="5">
    <source>
        <dbReference type="ARBA" id="ARBA00022840"/>
    </source>
</evidence>
<organism evidence="10 11">
    <name type="scientific">Candidatus Thiodictyon syntrophicum</name>
    <dbReference type="NCBI Taxonomy" id="1166950"/>
    <lineage>
        <taxon>Bacteria</taxon>
        <taxon>Pseudomonadati</taxon>
        <taxon>Pseudomonadota</taxon>
        <taxon>Gammaproteobacteria</taxon>
        <taxon>Chromatiales</taxon>
        <taxon>Chromatiaceae</taxon>
        <taxon>Thiodictyon</taxon>
    </lineage>
</organism>
<dbReference type="GO" id="GO:0003918">
    <property type="term" value="F:DNA topoisomerase type II (double strand cut, ATP-hydrolyzing) activity"/>
    <property type="evidence" value="ECO:0007669"/>
    <property type="project" value="UniProtKB-EC"/>
</dbReference>
<dbReference type="GO" id="GO:0005524">
    <property type="term" value="F:ATP binding"/>
    <property type="evidence" value="ECO:0007669"/>
    <property type="project" value="UniProtKB-KW"/>
</dbReference>
<comment type="similarity">
    <text evidence="2">Belongs to the type II topoisomerase GyrB family.</text>
</comment>
<dbReference type="AlphaFoldDB" id="A0A2K8UHS6"/>
<keyword evidence="11" id="KW-1185">Reference proteome</keyword>
<evidence type="ECO:0000256" key="2">
    <source>
        <dbReference type="ARBA" id="ARBA00010708"/>
    </source>
</evidence>
<protein>
    <recommendedName>
        <fullName evidence="3">DNA topoisomerase (ATP-hydrolyzing)</fullName>
        <ecNumber evidence="3">5.6.2.2</ecNumber>
    </recommendedName>
</protein>
<evidence type="ECO:0000256" key="8">
    <source>
        <dbReference type="ARBA" id="ARBA00023235"/>
    </source>
</evidence>
<evidence type="ECO:0000256" key="1">
    <source>
        <dbReference type="ARBA" id="ARBA00000185"/>
    </source>
</evidence>
<dbReference type="GO" id="GO:0003677">
    <property type="term" value="F:DNA binding"/>
    <property type="evidence" value="ECO:0007669"/>
    <property type="project" value="UniProtKB-KW"/>
</dbReference>
<dbReference type="Pfam" id="PF01751">
    <property type="entry name" value="Toprim"/>
    <property type="match status" value="1"/>
</dbReference>
<sequence>MPPLKLDDCTYHGLGSGAELYVVEGDSAAGAVSRMRNAQFQAVLPMQGKPLNTVRATAQKVVANPWFTALTQALGTGLGDAFALQALRYDRVILLMDPDADGIHCGALVTLFFYRWMRPLLDDGRVGIARAPLATLMVESVGHPQHGEHHVRCEQELRAVAGQLKTHGDPQIAMRRYRGLAGTDLHVLAATCLDPATRTLWRVGAADAQAAITVFGGGRPAQHPRD</sequence>
<dbReference type="PROSITE" id="PS00177">
    <property type="entry name" value="TOPOISOMERASE_II"/>
    <property type="match status" value="1"/>
</dbReference>
<dbReference type="Gene3D" id="3.40.50.670">
    <property type="match status" value="1"/>
</dbReference>
<dbReference type="PROSITE" id="PS50880">
    <property type="entry name" value="TOPRIM"/>
    <property type="match status" value="1"/>
</dbReference>
<name>A0A2K8UHS6_9GAMM</name>
<evidence type="ECO:0000313" key="10">
    <source>
        <dbReference type="EMBL" id="AUB85133.1"/>
    </source>
</evidence>
<evidence type="ECO:0000259" key="9">
    <source>
        <dbReference type="PROSITE" id="PS50880"/>
    </source>
</evidence>
<proteinExistence type="inferred from homology"/>
<keyword evidence="8" id="KW-0413">Isomerase</keyword>
<dbReference type="PRINTS" id="PR00418">
    <property type="entry name" value="TPI2FAMILY"/>
</dbReference>
<evidence type="ECO:0000256" key="6">
    <source>
        <dbReference type="ARBA" id="ARBA00023029"/>
    </source>
</evidence>
<keyword evidence="4" id="KW-0547">Nucleotide-binding</keyword>
<accession>A0A2K8UHS6</accession>
<dbReference type="InterPro" id="IPR006171">
    <property type="entry name" value="TOPRIM_dom"/>
</dbReference>
<reference evidence="10 11" key="1">
    <citation type="submission" date="2017-03" db="EMBL/GenBank/DDBJ databases">
        <title>Complete genome sequence of Candidatus 'Thiodictyon syntrophicum' sp. nov. strain Cad16T, a photolithoautotroph purple sulfur bacterium isolated from an alpine meromictic lake.</title>
        <authorList>
            <person name="Luedin S.M."/>
            <person name="Pothier J.F."/>
            <person name="Danza F."/>
            <person name="Storelli N."/>
            <person name="Wittwer M."/>
            <person name="Tonolla M."/>
        </authorList>
    </citation>
    <scope>NUCLEOTIDE SEQUENCE [LARGE SCALE GENOMIC DNA]</scope>
    <source>
        <strain evidence="10 11">Cad16T</strain>
        <plasmid evidence="11">Plasmid pts417</plasmid>
    </source>
</reference>
<dbReference type="EC" id="5.6.2.2" evidence="3"/>
<keyword evidence="5" id="KW-0067">ATP-binding</keyword>
<evidence type="ECO:0000256" key="4">
    <source>
        <dbReference type="ARBA" id="ARBA00022741"/>
    </source>
</evidence>
<dbReference type="InterPro" id="IPR013760">
    <property type="entry name" value="Topo_IIA-like_dom_sf"/>
</dbReference>
<evidence type="ECO:0000313" key="11">
    <source>
        <dbReference type="Proteomes" id="UP000232638"/>
    </source>
</evidence>
<dbReference type="PANTHER" id="PTHR45866:SF1">
    <property type="entry name" value="DNA GYRASE SUBUNIT B, MITOCHONDRIAL"/>
    <property type="match status" value="1"/>
</dbReference>
<dbReference type="OrthoDB" id="6020049at2"/>
<dbReference type="KEGG" id="tsy:THSYN_29870"/>
<feature type="domain" description="Toprim" evidence="9">
    <location>
        <begin position="18"/>
        <end position="132"/>
    </location>
</feature>